<dbReference type="InterPro" id="IPR008323">
    <property type="entry name" value="UCP033563"/>
</dbReference>
<name>A0A1N5UH39_9ARCH</name>
<evidence type="ECO:0000313" key="2">
    <source>
        <dbReference type="Proteomes" id="UP000195607"/>
    </source>
</evidence>
<dbReference type="Pfam" id="PF06245">
    <property type="entry name" value="DUF1015"/>
    <property type="match status" value="1"/>
</dbReference>
<evidence type="ECO:0008006" key="3">
    <source>
        <dbReference type="Google" id="ProtNLM"/>
    </source>
</evidence>
<reference evidence="1 2" key="1">
    <citation type="submission" date="2016-04" db="EMBL/GenBank/DDBJ databases">
        <authorList>
            <person name="Evans L.H."/>
            <person name="Alamgir A."/>
            <person name="Owens N."/>
            <person name="Weber N.D."/>
            <person name="Virtaneva K."/>
            <person name="Barbian K."/>
            <person name="Babar A."/>
            <person name="Rosenke K."/>
        </authorList>
    </citation>
    <scope>NUCLEOTIDE SEQUENCE [LARGE SCALE GENOMIC DNA]</scope>
    <source>
        <strain evidence="2">S5(T) (JCM 30642 \VKM B-2941)</strain>
    </source>
</reference>
<organism evidence="1 2">
    <name type="scientific">Cuniculiplasma divulgatum</name>
    <dbReference type="NCBI Taxonomy" id="1673428"/>
    <lineage>
        <taxon>Archaea</taxon>
        <taxon>Methanobacteriati</taxon>
        <taxon>Thermoplasmatota</taxon>
        <taxon>Thermoplasmata</taxon>
        <taxon>Thermoplasmatales</taxon>
        <taxon>Cuniculiplasmataceae</taxon>
        <taxon>Cuniculiplasma</taxon>
    </lineage>
</organism>
<gene>
    <name evidence="1" type="ORF">CSP5_0961</name>
</gene>
<dbReference type="AlphaFoldDB" id="A0A1N5UH39"/>
<protein>
    <recommendedName>
        <fullName evidence="3">DUF1015 domain-containing protein</fullName>
    </recommendedName>
</protein>
<accession>A0A1N5UH39</accession>
<proteinExistence type="predicted"/>
<dbReference type="PANTHER" id="PTHR36454:SF1">
    <property type="entry name" value="DUF1015 DOMAIN-CONTAINING PROTEIN"/>
    <property type="match status" value="1"/>
</dbReference>
<evidence type="ECO:0000313" key="1">
    <source>
        <dbReference type="EMBL" id="SIM60000.1"/>
    </source>
</evidence>
<dbReference type="EMBL" id="LT671858">
    <property type="protein sequence ID" value="SIM60000.1"/>
    <property type="molecule type" value="Genomic_DNA"/>
</dbReference>
<dbReference type="PANTHER" id="PTHR36454">
    <property type="entry name" value="LMO2823 PROTEIN"/>
    <property type="match status" value="1"/>
</dbReference>
<dbReference type="Proteomes" id="UP000195607">
    <property type="component" value="Chromosome I"/>
</dbReference>
<sequence>MVRLREFEPYYFCDNVEKSISPPFDSISKSLESELKSFPFNITHLTLPEKESQGTMLIDKWIDSGVLKKKEEAGMILINQQSWINGRIRERFGVISLVDIYPEDGLLQPHEKTFPGKVSDRVKVLKDTNAQLEPIFLVVNNKQFDRKLILLSSKLQPWLEFTDTDSVKYKIFKIPLNDSHTISEILKTDVAIVADGHHRLAATMQMAQSSNKNDEVFWSSIMAYTTNIDSDSLLINGIHRALKCRIDNEKLNNLRSVCNSVKADSEGPKDENVLILSQEDNMIIDQEKIKKRGISAISAIHLIQNVVLKEILGLSDEELDAMIYYTHDIKECKRMIDSGESSIVFVMPPWNKEKLFNLIVKNGFLPQKSTYFFPKVCSGIVMNINR</sequence>